<feature type="compositionally biased region" description="Polar residues" evidence="1">
    <location>
        <begin position="182"/>
        <end position="199"/>
    </location>
</feature>
<keyword evidence="2" id="KW-0812">Transmembrane</keyword>
<feature type="transmembrane region" description="Helical" evidence="2">
    <location>
        <begin position="16"/>
        <end position="36"/>
    </location>
</feature>
<evidence type="ECO:0000313" key="3">
    <source>
        <dbReference type="EMBL" id="ELA08902.1"/>
    </source>
</evidence>
<dbReference type="RefSeq" id="WP_009501278.1">
    <property type="nucleotide sequence ID" value="NZ_ANIN01000001.1"/>
</dbReference>
<evidence type="ECO:0000256" key="1">
    <source>
        <dbReference type="SAM" id="MobiDB-lite"/>
    </source>
</evidence>
<keyword evidence="2" id="KW-1133">Transmembrane helix</keyword>
<evidence type="ECO:0000256" key="2">
    <source>
        <dbReference type="SAM" id="Phobius"/>
    </source>
</evidence>
<organism evidence="3 4">
    <name type="scientific">Moraxella macacae 0408225</name>
    <dbReference type="NCBI Taxonomy" id="1230338"/>
    <lineage>
        <taxon>Bacteria</taxon>
        <taxon>Pseudomonadati</taxon>
        <taxon>Pseudomonadota</taxon>
        <taxon>Gammaproteobacteria</taxon>
        <taxon>Moraxellales</taxon>
        <taxon>Moraxellaceae</taxon>
        <taxon>Moraxella</taxon>
    </lineage>
</organism>
<proteinExistence type="predicted"/>
<protein>
    <submittedName>
        <fullName evidence="3">Uncharacterized protein</fullName>
    </submittedName>
</protein>
<dbReference type="AlphaFoldDB" id="L2F791"/>
<name>L2F791_9GAMM</name>
<dbReference type="Proteomes" id="UP000023795">
    <property type="component" value="Unassembled WGS sequence"/>
</dbReference>
<keyword evidence="4" id="KW-1185">Reference proteome</keyword>
<reference evidence="3 4" key="1">
    <citation type="journal article" date="2013" name="Genome Announc.">
        <title>Genome Sequence of Moraxella macacae 0408225, a Novel Bacterial Species Isolated from a Cynomolgus Macaque with Epistaxis.</title>
        <authorList>
            <person name="Ladner J.T."/>
            <person name="Whitehouse C.A."/>
            <person name="Koroleva G.I."/>
            <person name="Palacios G.F."/>
        </authorList>
    </citation>
    <scope>NUCLEOTIDE SEQUENCE [LARGE SCALE GENOMIC DNA]</scope>
    <source>
        <strain evidence="3 4">0408225</strain>
    </source>
</reference>
<sequence>MPPNAQRQNSHKRQKTWVFTIALHLILAIAIIGYWYSKQSPKTPLPKTTILETTEIKLLPSLTKKFSQSTMQPALTPAMTTTETERPLTSYVKNIQPKQSTSALLDGRTQHDGKIQHIGYTKTSIATDQDPISHDANDNQKISDPNNLPIDLSKNDLPKKDHEEFSRPIQNHNKQLQESKLQESSNKNPAISSNHNQSQDIGILTTANIKTQTTKLNPVL</sequence>
<evidence type="ECO:0000313" key="4">
    <source>
        <dbReference type="Proteomes" id="UP000023795"/>
    </source>
</evidence>
<keyword evidence="2" id="KW-0472">Membrane</keyword>
<feature type="compositionally biased region" description="Basic and acidic residues" evidence="1">
    <location>
        <begin position="153"/>
        <end position="166"/>
    </location>
</feature>
<accession>L2F791</accession>
<gene>
    <name evidence="3" type="ORF">MOMA_00785</name>
</gene>
<comment type="caution">
    <text evidence="3">The sequence shown here is derived from an EMBL/GenBank/DDBJ whole genome shotgun (WGS) entry which is preliminary data.</text>
</comment>
<feature type="region of interest" description="Disordered" evidence="1">
    <location>
        <begin position="124"/>
        <end position="199"/>
    </location>
</feature>
<dbReference type="EMBL" id="ANIN01000001">
    <property type="protein sequence ID" value="ELA08902.1"/>
    <property type="molecule type" value="Genomic_DNA"/>
</dbReference>
<dbReference type="PATRIC" id="fig|1230338.3.peg.168"/>